<sequence length="408" mass="46260">MGKYIINVSRSPRGSAVNEAISCAAKYLLDNFRKDRKLSGYSALRKLNKDLYLFYKINQIHCEMYKDKYSKIPDNYCDISCESVMGRSESLVFDKIEELLSESSVFPNVSVYAIYCSIIIAQQRFVDMFCGIGSNEERLTGHLISEIFYSFDMVKDRFCREIRSRVKDIDSLEFKTASIVAKHIQEKFGWMYADIACKRKEAETGSDFGLVFVRTDESGQIYYTPVRFQAKKANSNGKCNINKNSQESRQLSDLQKSKCGYYIYYYASMDGCRPIIPMVQSAEDARQQNECKSNDTFTKSLDLATFFLETLAFGNNSHQYITMDRAISVMSSEEYGLPSTVLAISVSTAGHYDLEEDFISAINAITSEKNYGEINENISDDEEFPGVPDMDEVGKSEGTDIGGYCPDV</sequence>
<reference evidence="1 2" key="1">
    <citation type="submission" date="2019-06" db="EMBL/GenBank/DDBJ databases">
        <title>Genomic Encyclopedia of Type Strains, Phase IV (KMG-V): Genome sequencing to study the core and pangenomes of soil and plant-associated prokaryotes.</title>
        <authorList>
            <person name="Whitman W."/>
        </authorList>
    </citation>
    <scope>NUCLEOTIDE SEQUENCE [LARGE SCALE GENOMIC DNA]</scope>
    <source>
        <strain evidence="1 2">BR 11622</strain>
    </source>
</reference>
<dbReference type="OrthoDB" id="9872142at2"/>
<evidence type="ECO:0000313" key="2">
    <source>
        <dbReference type="Proteomes" id="UP000315751"/>
    </source>
</evidence>
<proteinExistence type="predicted"/>
<comment type="caution">
    <text evidence="1">The sequence shown here is derived from an EMBL/GenBank/DDBJ whole genome shotgun (WGS) entry which is preliminary data.</text>
</comment>
<protein>
    <submittedName>
        <fullName evidence="1">Uncharacterized protein</fullName>
    </submittedName>
</protein>
<dbReference type="AlphaFoldDB" id="A0A560HKG1"/>
<accession>A0A560HKG1</accession>
<dbReference type="RefSeq" id="WP_145729102.1">
    <property type="nucleotide sequence ID" value="NZ_VITR01000001.1"/>
</dbReference>
<organism evidence="1 2">
    <name type="scientific">Nitrospirillum amazonense</name>
    <dbReference type="NCBI Taxonomy" id="28077"/>
    <lineage>
        <taxon>Bacteria</taxon>
        <taxon>Pseudomonadati</taxon>
        <taxon>Pseudomonadota</taxon>
        <taxon>Alphaproteobacteria</taxon>
        <taxon>Rhodospirillales</taxon>
        <taxon>Azospirillaceae</taxon>
        <taxon>Nitrospirillum</taxon>
    </lineage>
</organism>
<dbReference type="EMBL" id="VITR01000001">
    <property type="protein sequence ID" value="TWB45844.1"/>
    <property type="molecule type" value="Genomic_DNA"/>
</dbReference>
<dbReference type="Proteomes" id="UP000315751">
    <property type="component" value="Unassembled WGS sequence"/>
</dbReference>
<gene>
    <name evidence="1" type="ORF">FBZ90_101179</name>
</gene>
<evidence type="ECO:0000313" key="1">
    <source>
        <dbReference type="EMBL" id="TWB45844.1"/>
    </source>
</evidence>
<name>A0A560HKG1_9PROT</name>
<keyword evidence="2" id="KW-1185">Reference proteome</keyword>